<accession>A0A4Y2PFC1</accession>
<dbReference type="EMBL" id="BGPR01293324">
    <property type="protein sequence ID" value="GBN50665.1"/>
    <property type="molecule type" value="Genomic_DNA"/>
</dbReference>
<dbReference type="Proteomes" id="UP000499080">
    <property type="component" value="Unassembled WGS sequence"/>
</dbReference>
<comment type="caution">
    <text evidence="1">The sequence shown here is derived from an EMBL/GenBank/DDBJ whole genome shotgun (WGS) entry which is preliminary data.</text>
</comment>
<dbReference type="AlphaFoldDB" id="A0A4Y2PFC1"/>
<proteinExistence type="predicted"/>
<reference evidence="1 2" key="1">
    <citation type="journal article" date="2019" name="Sci. Rep.">
        <title>Orb-weaving spider Araneus ventricosus genome elucidates the spidroin gene catalogue.</title>
        <authorList>
            <person name="Kono N."/>
            <person name="Nakamura H."/>
            <person name="Ohtoshi R."/>
            <person name="Moran D.A.P."/>
            <person name="Shinohara A."/>
            <person name="Yoshida Y."/>
            <person name="Fujiwara M."/>
            <person name="Mori M."/>
            <person name="Tomita M."/>
            <person name="Arakawa K."/>
        </authorList>
    </citation>
    <scope>NUCLEOTIDE SEQUENCE [LARGE SCALE GENOMIC DNA]</scope>
</reference>
<organism evidence="1 2">
    <name type="scientific">Araneus ventricosus</name>
    <name type="common">Orbweaver spider</name>
    <name type="synonym">Epeira ventricosa</name>
    <dbReference type="NCBI Taxonomy" id="182803"/>
    <lineage>
        <taxon>Eukaryota</taxon>
        <taxon>Metazoa</taxon>
        <taxon>Ecdysozoa</taxon>
        <taxon>Arthropoda</taxon>
        <taxon>Chelicerata</taxon>
        <taxon>Arachnida</taxon>
        <taxon>Araneae</taxon>
        <taxon>Araneomorphae</taxon>
        <taxon>Entelegynae</taxon>
        <taxon>Araneoidea</taxon>
        <taxon>Araneidae</taxon>
        <taxon>Araneus</taxon>
    </lineage>
</organism>
<evidence type="ECO:0000313" key="2">
    <source>
        <dbReference type="Proteomes" id="UP000499080"/>
    </source>
</evidence>
<name>A0A4Y2PFC1_ARAVE</name>
<evidence type="ECO:0000313" key="1">
    <source>
        <dbReference type="EMBL" id="GBN50665.1"/>
    </source>
</evidence>
<sequence length="133" mass="15182">MHIYSEQNVYKCLCCQGTLPIPLKYSVNVSLTAFAWSLALRGTFCRDSKEPFPCFLHNPGTYSPLTSSSNVPGGQYKLFDDSEARKKLWNNVTVIVTMAAFSGWRRIGLRRMRKVEKQIPKTFSTTLRALLKR</sequence>
<keyword evidence="2" id="KW-1185">Reference proteome</keyword>
<protein>
    <submittedName>
        <fullName evidence="1">Uncharacterized protein</fullName>
    </submittedName>
</protein>
<gene>
    <name evidence="1" type="ORF">AVEN_82193_1</name>
</gene>